<evidence type="ECO:0000313" key="7">
    <source>
        <dbReference type="EMBL" id="OGM01265.1"/>
    </source>
</evidence>
<dbReference type="InterPro" id="IPR012337">
    <property type="entry name" value="RNaseH-like_sf"/>
</dbReference>
<dbReference type="AlphaFoldDB" id="A0A1F7WGT3"/>
<dbReference type="NCBIfam" id="TIGR00250">
    <property type="entry name" value="RNAse_H_YqgF"/>
    <property type="match status" value="1"/>
</dbReference>
<organism evidence="7 8">
    <name type="scientific">Candidatus Uhrbacteria bacterium RIFOXYC2_FULL_47_19</name>
    <dbReference type="NCBI Taxonomy" id="1802424"/>
    <lineage>
        <taxon>Bacteria</taxon>
        <taxon>Candidatus Uhriibacteriota</taxon>
    </lineage>
</organism>
<keyword evidence="4 5" id="KW-0378">Hydrolase</keyword>
<dbReference type="InterPro" id="IPR037027">
    <property type="entry name" value="YqgF/RNaseH-like_dom_sf"/>
</dbReference>
<evidence type="ECO:0000259" key="6">
    <source>
        <dbReference type="SMART" id="SM00732"/>
    </source>
</evidence>
<evidence type="ECO:0000256" key="5">
    <source>
        <dbReference type="HAMAP-Rule" id="MF_00651"/>
    </source>
</evidence>
<dbReference type="PANTHER" id="PTHR33317:SF4">
    <property type="entry name" value="POLYNUCLEOTIDYL TRANSFERASE, RIBONUCLEASE H-LIKE SUPERFAMILY PROTEIN"/>
    <property type="match status" value="1"/>
</dbReference>
<accession>A0A1F7WGT3</accession>
<dbReference type="InterPro" id="IPR006641">
    <property type="entry name" value="YqgF/RNaseH-like_dom"/>
</dbReference>
<dbReference type="GO" id="GO:0000967">
    <property type="term" value="P:rRNA 5'-end processing"/>
    <property type="evidence" value="ECO:0007669"/>
    <property type="project" value="UniProtKB-UniRule"/>
</dbReference>
<evidence type="ECO:0000256" key="1">
    <source>
        <dbReference type="ARBA" id="ARBA00022490"/>
    </source>
</evidence>
<dbReference type="GO" id="GO:0005829">
    <property type="term" value="C:cytosol"/>
    <property type="evidence" value="ECO:0007669"/>
    <property type="project" value="TreeGrafter"/>
</dbReference>
<dbReference type="Gene3D" id="3.30.420.140">
    <property type="entry name" value="YqgF/RNase H-like domain"/>
    <property type="match status" value="1"/>
</dbReference>
<dbReference type="InterPro" id="IPR005227">
    <property type="entry name" value="YqgF"/>
</dbReference>
<proteinExistence type="inferred from homology"/>
<dbReference type="HAMAP" id="MF_00651">
    <property type="entry name" value="Nuclease_YqgF"/>
    <property type="match status" value="1"/>
</dbReference>
<gene>
    <name evidence="7" type="ORF">A2480_01940</name>
</gene>
<name>A0A1F7WGT3_9BACT</name>
<evidence type="ECO:0000256" key="3">
    <source>
        <dbReference type="ARBA" id="ARBA00022722"/>
    </source>
</evidence>
<sequence length="151" mass="16408">MRLMGVDFGSKRTGLAIGDTSPFFVEPLKTIATEDMASIVRAVTAEIQIEAVEGVVVGLPTSLRGHEGGDTLEQVMDFVRRLSAVAGVPVSTEDERFTSVLAERMHREYGVSSGKKFDRDAVAAALILESHIERLISAVDRISDQPKTTEF</sequence>
<comment type="caution">
    <text evidence="7">The sequence shown here is derived from an EMBL/GenBank/DDBJ whole genome shotgun (WGS) entry which is preliminary data.</text>
</comment>
<keyword evidence="2 5" id="KW-0690">Ribosome biogenesis</keyword>
<feature type="domain" description="YqgF/RNase H-like" evidence="6">
    <location>
        <begin position="1"/>
        <end position="102"/>
    </location>
</feature>
<dbReference type="CDD" id="cd16964">
    <property type="entry name" value="YqgF"/>
    <property type="match status" value="1"/>
</dbReference>
<protein>
    <recommendedName>
        <fullName evidence="5">Putative pre-16S rRNA nuclease</fullName>
        <ecNumber evidence="5">3.1.-.-</ecNumber>
    </recommendedName>
</protein>
<comment type="function">
    <text evidence="5">Could be a nuclease involved in processing of the 5'-end of pre-16S rRNA.</text>
</comment>
<keyword evidence="3 5" id="KW-0540">Nuclease</keyword>
<evidence type="ECO:0000256" key="4">
    <source>
        <dbReference type="ARBA" id="ARBA00022801"/>
    </source>
</evidence>
<keyword evidence="1 5" id="KW-0963">Cytoplasm</keyword>
<comment type="similarity">
    <text evidence="5">Belongs to the YqgF HJR family.</text>
</comment>
<dbReference type="SUPFAM" id="SSF53098">
    <property type="entry name" value="Ribonuclease H-like"/>
    <property type="match status" value="1"/>
</dbReference>
<dbReference type="Pfam" id="PF03652">
    <property type="entry name" value="RuvX"/>
    <property type="match status" value="1"/>
</dbReference>
<comment type="subcellular location">
    <subcellularLocation>
        <location evidence="5">Cytoplasm</location>
    </subcellularLocation>
</comment>
<reference evidence="7 8" key="1">
    <citation type="journal article" date="2016" name="Nat. Commun.">
        <title>Thousands of microbial genomes shed light on interconnected biogeochemical processes in an aquifer system.</title>
        <authorList>
            <person name="Anantharaman K."/>
            <person name="Brown C.T."/>
            <person name="Hug L.A."/>
            <person name="Sharon I."/>
            <person name="Castelle C.J."/>
            <person name="Probst A.J."/>
            <person name="Thomas B.C."/>
            <person name="Singh A."/>
            <person name="Wilkins M.J."/>
            <person name="Karaoz U."/>
            <person name="Brodie E.L."/>
            <person name="Williams K.H."/>
            <person name="Hubbard S.S."/>
            <person name="Banfield J.F."/>
        </authorList>
    </citation>
    <scope>NUCLEOTIDE SEQUENCE [LARGE SCALE GENOMIC DNA]</scope>
</reference>
<evidence type="ECO:0000313" key="8">
    <source>
        <dbReference type="Proteomes" id="UP000176988"/>
    </source>
</evidence>
<dbReference type="GO" id="GO:0004518">
    <property type="term" value="F:nuclease activity"/>
    <property type="evidence" value="ECO:0007669"/>
    <property type="project" value="UniProtKB-KW"/>
</dbReference>
<dbReference type="GO" id="GO:0016788">
    <property type="term" value="F:hydrolase activity, acting on ester bonds"/>
    <property type="evidence" value="ECO:0007669"/>
    <property type="project" value="UniProtKB-UniRule"/>
</dbReference>
<dbReference type="EC" id="3.1.-.-" evidence="5"/>
<dbReference type="PANTHER" id="PTHR33317">
    <property type="entry name" value="POLYNUCLEOTIDYL TRANSFERASE, RIBONUCLEASE H-LIKE SUPERFAMILY PROTEIN"/>
    <property type="match status" value="1"/>
</dbReference>
<dbReference type="STRING" id="1802424.A2480_01940"/>
<dbReference type="EMBL" id="MGFG01000010">
    <property type="protein sequence ID" value="OGM01265.1"/>
    <property type="molecule type" value="Genomic_DNA"/>
</dbReference>
<dbReference type="Proteomes" id="UP000176988">
    <property type="component" value="Unassembled WGS sequence"/>
</dbReference>
<dbReference type="SMART" id="SM00732">
    <property type="entry name" value="YqgFc"/>
    <property type="match status" value="1"/>
</dbReference>
<evidence type="ECO:0000256" key="2">
    <source>
        <dbReference type="ARBA" id="ARBA00022517"/>
    </source>
</evidence>